<evidence type="ECO:0000313" key="3">
    <source>
        <dbReference type="Proteomes" id="UP000005519"/>
    </source>
</evidence>
<dbReference type="STRING" id="667128.HMPREF0621_1584"/>
<dbReference type="InterPro" id="IPR006315">
    <property type="entry name" value="OM_autotransptr_brl_dom"/>
</dbReference>
<keyword evidence="3" id="KW-1185">Reference proteome</keyword>
<dbReference type="CDD" id="cd00253">
    <property type="entry name" value="PL_Passenger_AT"/>
    <property type="match status" value="1"/>
</dbReference>
<dbReference type="NCBIfam" id="TIGR01414">
    <property type="entry name" value="autotrans_barl"/>
    <property type="match status" value="1"/>
</dbReference>
<dbReference type="EMBL" id="ACZR01000014">
    <property type="protein sequence ID" value="EEX50061.1"/>
    <property type="molecule type" value="Genomic_DNA"/>
</dbReference>
<sequence>MKLSKLSFKRTSISTLIGVILFNLPLSAPAFIDEKINEAISNIKKLEAATEYNKIEVKNTPSSFGLNEDDKGFVTFNVHYNADRNYAVYSNHNPHTVRVLNKVHLESWAEVLTSRHGHHIKHLYFVENEGKILGTANNANAMTIYAPNVYLHNKKTGDIVGETYTPLVMLNLYENPENSVVVLDNEGSISTLKADPVAYISGKNIFMINREGAIIKSPTTYAFYLYAINTTYFKNAGKIEGKSKNEITSPELYGENSGIIDNGLSLNADKGDFFNTGIIKNDLSLAKTSNAAELFTLHLQNGTVEGDVNIADRQARTKVVINSKSNITGNINAHGPDDILKLLERGSLSDPNKFKGFEHLALEGDWVLDDAELQFTKSVIMEKGTLRLNGGQLNSQRIFNSTEADIITNKDYLFNGSLINEGRLLFLSDNKSHHTLTVSDDYQGSGKIVMRVNVGTEPLKHDKLIINNQATGSTAVEIVNPDSTLEKQMKGKAKLIETQGSSENAFYLVQNKFGSYKYYLSPMSENNQVNWYLYQLKLIRNEIGNLASSISAGQQLFAFSYYDRLGATKIEHKDRLWTRMFYNRHKNGLINSDIKTTSNSYGLQIGYDFGDVIFNDKQWKYGTYINLGMDNARSQSASDDEQAKSKLKGYGAGLYASLEHSNWYVDSWLGYNHFKTRVTSPESRINYSMNAFQTSIEAGYQYILPHNWTLQPQFQIIYSHLSKPSFSEYKLDGRKNLTTRMGVRLSTPPTLFAGGSPFIELNWLHNKNRTGVSTDGENFYVAGNRDLKEVKIGLDSMKLGTNISLWGSFTHRFGKDRYRDNSVSLGISYKF</sequence>
<accession>C9PRG0</accession>
<gene>
    <name evidence="2" type="ORF">HMPREF0621_1584</name>
</gene>
<dbReference type="OrthoDB" id="6053567at2"/>
<name>C9PRG0_9PAST</name>
<reference evidence="2 3" key="1">
    <citation type="submission" date="2009-10" db="EMBL/GenBank/DDBJ databases">
        <authorList>
            <person name="Muzny D."/>
            <person name="Qin X."/>
            <person name="Deng J."/>
            <person name="Jiang H."/>
            <person name="Liu Y."/>
            <person name="Qu J."/>
            <person name="Song X.-Z."/>
            <person name="Zhang L."/>
            <person name="Thornton R."/>
            <person name="Coyle M."/>
            <person name="Francisco L."/>
            <person name="Jackson L."/>
            <person name="Javaid M."/>
            <person name="Korchina V."/>
            <person name="Kovar C."/>
            <person name="Mata R."/>
            <person name="Mathew T."/>
            <person name="Ngo R."/>
            <person name="Nguyen L."/>
            <person name="Nguyen N."/>
            <person name="Okwuonu G."/>
            <person name="Ongeri F."/>
            <person name="Pham C."/>
            <person name="Simmons D."/>
            <person name="Wilczek-Boney K."/>
            <person name="Hale W."/>
            <person name="Jakkamsetti A."/>
            <person name="Pham P."/>
            <person name="Ruth R."/>
            <person name="San Lucas F."/>
            <person name="Warren J."/>
            <person name="Zhang J."/>
            <person name="Zhao Z."/>
            <person name="Zhou C."/>
            <person name="Zhu D."/>
            <person name="Lee S."/>
            <person name="Bess C."/>
            <person name="Blankenburg K."/>
            <person name="Forbes L."/>
            <person name="Fu Q."/>
            <person name="Gubbala S."/>
            <person name="Hirani K."/>
            <person name="Jayaseelan J.C."/>
            <person name="Lara F."/>
            <person name="Munidasa M."/>
            <person name="Palculict T."/>
            <person name="Patil S."/>
            <person name="Pu L.-L."/>
            <person name="Saada N."/>
            <person name="Tang L."/>
            <person name="Weissenberger G."/>
            <person name="Zhu Y."/>
            <person name="Hemphill L."/>
            <person name="Shang Y."/>
            <person name="Youmans B."/>
            <person name="Ayvaz T."/>
            <person name="Ross M."/>
            <person name="Santibanez J."/>
            <person name="Aqrawi P."/>
            <person name="Gross S."/>
            <person name="Joshi V."/>
            <person name="Fowler G."/>
            <person name="Nazareth L."/>
            <person name="Reid J."/>
            <person name="Worley K."/>
            <person name="Petrosino J."/>
            <person name="Highlander S."/>
            <person name="Gibbs R."/>
        </authorList>
    </citation>
    <scope>NUCLEOTIDE SEQUENCE [LARGE SCALE GENOMIC DNA]</scope>
    <source>
        <strain evidence="2 3">ATCC 43325</strain>
    </source>
</reference>
<dbReference type="Gene3D" id="2.160.20.20">
    <property type="match status" value="1"/>
</dbReference>
<dbReference type="GO" id="GO:0019867">
    <property type="term" value="C:outer membrane"/>
    <property type="evidence" value="ECO:0007669"/>
    <property type="project" value="InterPro"/>
</dbReference>
<dbReference type="InterPro" id="IPR005546">
    <property type="entry name" value="Autotransporte_beta"/>
</dbReference>
<dbReference type="InterPro" id="IPR012332">
    <property type="entry name" value="Autotransporter_pectin_lyase_C"/>
</dbReference>
<dbReference type="SMART" id="SM00869">
    <property type="entry name" value="Autotransporter"/>
    <property type="match status" value="1"/>
</dbReference>
<dbReference type="InterPro" id="IPR011050">
    <property type="entry name" value="Pectin_lyase_fold/virulence"/>
</dbReference>
<dbReference type="SUPFAM" id="SSF51126">
    <property type="entry name" value="Pectin lyase-like"/>
    <property type="match status" value="1"/>
</dbReference>
<dbReference type="InterPro" id="IPR043990">
    <property type="entry name" value="AC_1"/>
</dbReference>
<dbReference type="Pfam" id="PF18883">
    <property type="entry name" value="AC_1"/>
    <property type="match status" value="1"/>
</dbReference>
<dbReference type="PROSITE" id="PS51208">
    <property type="entry name" value="AUTOTRANSPORTER"/>
    <property type="match status" value="1"/>
</dbReference>
<comment type="caution">
    <text evidence="2">The sequence shown here is derived from an EMBL/GenBank/DDBJ whole genome shotgun (WGS) entry which is preliminary data.</text>
</comment>
<evidence type="ECO:0000313" key="2">
    <source>
        <dbReference type="EMBL" id="EEX50061.1"/>
    </source>
</evidence>
<dbReference type="InterPro" id="IPR036709">
    <property type="entry name" value="Autotransporte_beta_dom_sf"/>
</dbReference>
<dbReference type="AlphaFoldDB" id="C9PRG0"/>
<dbReference type="Pfam" id="PF03797">
    <property type="entry name" value="Autotransporter"/>
    <property type="match status" value="1"/>
</dbReference>
<dbReference type="SUPFAM" id="SSF103515">
    <property type="entry name" value="Autotransporter"/>
    <property type="match status" value="1"/>
</dbReference>
<dbReference type="HOGENOM" id="CLU_329801_0_0_6"/>
<dbReference type="Proteomes" id="UP000005519">
    <property type="component" value="Unassembled WGS sequence"/>
</dbReference>
<dbReference type="RefSeq" id="WP_005762443.1">
    <property type="nucleotide sequence ID" value="NZ_GG704810.1"/>
</dbReference>
<protein>
    <submittedName>
        <fullName evidence="2">Outer membrane autotransporter barrel domain protein</fullName>
    </submittedName>
</protein>
<feature type="domain" description="Autotransporter" evidence="1">
    <location>
        <begin position="569"/>
        <end position="831"/>
    </location>
</feature>
<dbReference type="Gene3D" id="2.40.128.130">
    <property type="entry name" value="Autotransporter beta-domain"/>
    <property type="match status" value="1"/>
</dbReference>
<organism evidence="2 3">
    <name type="scientific">Pasteurella dagmatis ATCC 43325</name>
    <dbReference type="NCBI Taxonomy" id="667128"/>
    <lineage>
        <taxon>Bacteria</taxon>
        <taxon>Pseudomonadati</taxon>
        <taxon>Pseudomonadota</taxon>
        <taxon>Gammaproteobacteria</taxon>
        <taxon>Pasteurellales</taxon>
        <taxon>Pasteurellaceae</taxon>
        <taxon>Pasteurella</taxon>
    </lineage>
</organism>
<proteinExistence type="predicted"/>
<evidence type="ECO:0000259" key="1">
    <source>
        <dbReference type="PROSITE" id="PS51208"/>
    </source>
</evidence>